<protein>
    <submittedName>
        <fullName evidence="2">Beta-galactosidase</fullName>
    </submittedName>
</protein>
<dbReference type="EMBL" id="JWZX01002976">
    <property type="protein sequence ID" value="KOO25427.1"/>
    <property type="molecule type" value="Genomic_DNA"/>
</dbReference>
<dbReference type="Gene3D" id="2.60.120.260">
    <property type="entry name" value="Galactose-binding domain-like"/>
    <property type="match status" value="1"/>
</dbReference>
<dbReference type="InterPro" id="IPR008979">
    <property type="entry name" value="Galactose-bd-like_sf"/>
</dbReference>
<dbReference type="Gene3D" id="3.20.20.80">
    <property type="entry name" value="Glycosidases"/>
    <property type="match status" value="1"/>
</dbReference>
<gene>
    <name evidence="2" type="ORF">Ctob_011821</name>
</gene>
<organism evidence="2 3">
    <name type="scientific">Chrysochromulina tobinii</name>
    <dbReference type="NCBI Taxonomy" id="1460289"/>
    <lineage>
        <taxon>Eukaryota</taxon>
        <taxon>Haptista</taxon>
        <taxon>Haptophyta</taxon>
        <taxon>Prymnesiophyceae</taxon>
        <taxon>Prymnesiales</taxon>
        <taxon>Chrysochromulinaceae</taxon>
        <taxon>Chrysochromulina</taxon>
    </lineage>
</organism>
<dbReference type="InterPro" id="IPR006103">
    <property type="entry name" value="Glyco_hydro_2_cat"/>
</dbReference>
<dbReference type="GO" id="GO:0005975">
    <property type="term" value="P:carbohydrate metabolic process"/>
    <property type="evidence" value="ECO:0007669"/>
    <property type="project" value="InterPro"/>
</dbReference>
<comment type="caution">
    <text evidence="2">The sequence shown here is derived from an EMBL/GenBank/DDBJ whole genome shotgun (WGS) entry which is preliminary data.</text>
</comment>
<keyword evidence="3" id="KW-1185">Reference proteome</keyword>
<evidence type="ECO:0000259" key="1">
    <source>
        <dbReference type="Pfam" id="PF02836"/>
    </source>
</evidence>
<proteinExistence type="predicted"/>
<name>A0A0M0JGE9_9EUKA</name>
<dbReference type="SUPFAM" id="SSF49785">
    <property type="entry name" value="Galactose-binding domain-like"/>
    <property type="match status" value="1"/>
</dbReference>
<evidence type="ECO:0000313" key="2">
    <source>
        <dbReference type="EMBL" id="KOO25427.1"/>
    </source>
</evidence>
<accession>A0A0M0JGE9</accession>
<dbReference type="InterPro" id="IPR017853">
    <property type="entry name" value="GH"/>
</dbReference>
<reference evidence="3" key="1">
    <citation type="journal article" date="2015" name="PLoS Genet.">
        <title>Genome Sequence and Transcriptome Analyses of Chrysochromulina tobin: Metabolic Tools for Enhanced Algal Fitness in the Prominent Order Prymnesiales (Haptophyceae).</title>
        <authorList>
            <person name="Hovde B.T."/>
            <person name="Deodato C.R."/>
            <person name="Hunsperger H.M."/>
            <person name="Ryken S.A."/>
            <person name="Yost W."/>
            <person name="Jha R.K."/>
            <person name="Patterson J."/>
            <person name="Monnat R.J. Jr."/>
            <person name="Barlow S.B."/>
            <person name="Starkenburg S.R."/>
            <person name="Cattolico R.A."/>
        </authorList>
    </citation>
    <scope>NUCLEOTIDE SEQUENCE</scope>
    <source>
        <strain evidence="3">CCMP291</strain>
    </source>
</reference>
<evidence type="ECO:0000313" key="3">
    <source>
        <dbReference type="Proteomes" id="UP000037460"/>
    </source>
</evidence>
<dbReference type="PANTHER" id="PTHR42732:SF1">
    <property type="entry name" value="BETA-MANNOSIDASE"/>
    <property type="match status" value="1"/>
</dbReference>
<dbReference type="SUPFAM" id="SSF51445">
    <property type="entry name" value="(Trans)glycosidases"/>
    <property type="match status" value="1"/>
</dbReference>
<feature type="domain" description="Glycoside hydrolase family 2 catalytic" evidence="1">
    <location>
        <begin position="248"/>
        <end position="527"/>
    </location>
</feature>
<dbReference type="InterPro" id="IPR051913">
    <property type="entry name" value="GH2_Domain-Containing"/>
</dbReference>
<dbReference type="GO" id="GO:0004553">
    <property type="term" value="F:hydrolase activity, hydrolyzing O-glycosyl compounds"/>
    <property type="evidence" value="ECO:0007669"/>
    <property type="project" value="InterPro"/>
</dbReference>
<dbReference type="Pfam" id="PF02836">
    <property type="entry name" value="Glyco_hydro_2_C"/>
    <property type="match status" value="1"/>
</dbReference>
<dbReference type="Proteomes" id="UP000037460">
    <property type="component" value="Unassembled WGS sequence"/>
</dbReference>
<dbReference type="PANTHER" id="PTHR42732">
    <property type="entry name" value="BETA-GALACTOSIDASE"/>
    <property type="match status" value="1"/>
</dbReference>
<dbReference type="AlphaFoldDB" id="A0A0M0JGE9"/>
<sequence>MAPAKEILKLATPNMTAVPSCFDQQGMGELGFRGTAVYRTYFGRGNDSSWERQHVRLQFQACSFYCRIFVDGIEIEHHLAGGYVAFHRDVPAPAKHDDEPRKLFVLADNRFNATTAPLHTGGDFWHFGGLMRSVELHAMPAPAATPWVWRAYVLPTTNAPYSAVDISVVLTNTSWSNFPHAVTFTLAFDGGAPSNHTASVSAGVASLLDVQVPDARVWSTTAPNLHSVAVGLEGGAVIERFGLRSFGVDQARLTVNEKVLKLVGYNHHTQWPGQGPTARTFVTASPTDAQMDEDIALLKMGGTNYVRGAHYPQDPRWLDRLDEAGMLMWCETLGPGVSVQNTKDPAWVQLQLTQLDEMLENALNHTAILTWGWFNEGPSANNGSCPAYKAMADRARVRDPTRFQTWADSQKDKGMCYEHATLIAYNDYPGWYTCEGDLSCPERSWDKYASSVATGQTKSGPAATIGKPFVISETGAGGIYEWDANTTDAKWTLKYQTEIVTRDVDVAIANSNISGITIWHFFDFKVDDAQENNTACQYIPDMFPPNCSYINITSRPGGVNHKGVVDFWRRPKPAYQLVAAKYNATSKQR</sequence>
<dbReference type="OrthoDB" id="408532at2759"/>